<keyword evidence="18" id="KW-1185">Reference proteome</keyword>
<dbReference type="PROSITE" id="PS50089">
    <property type="entry name" value="ZF_RING_2"/>
    <property type="match status" value="1"/>
</dbReference>
<feature type="transmembrane region" description="Helical" evidence="14">
    <location>
        <begin position="215"/>
        <end position="244"/>
    </location>
</feature>
<keyword evidence="4 14" id="KW-0812">Transmembrane</keyword>
<dbReference type="EMBL" id="CAMPGE010005975">
    <property type="protein sequence ID" value="CAI2364822.1"/>
    <property type="molecule type" value="Genomic_DNA"/>
</dbReference>
<evidence type="ECO:0000256" key="10">
    <source>
        <dbReference type="ARBA" id="ARBA00023136"/>
    </source>
</evidence>
<dbReference type="InterPro" id="IPR001841">
    <property type="entry name" value="Znf_RING"/>
</dbReference>
<comment type="caution">
    <text evidence="17">The sequence shown here is derived from an EMBL/GenBank/DDBJ whole genome shotgun (WGS) entry which is preliminary data.</text>
</comment>
<dbReference type="GO" id="GO:0008270">
    <property type="term" value="F:zinc ion binding"/>
    <property type="evidence" value="ECO:0007669"/>
    <property type="project" value="UniProtKB-KW"/>
</dbReference>
<evidence type="ECO:0000256" key="13">
    <source>
        <dbReference type="SAM" id="MobiDB-lite"/>
    </source>
</evidence>
<evidence type="ECO:0000256" key="9">
    <source>
        <dbReference type="ARBA" id="ARBA00022989"/>
    </source>
</evidence>
<keyword evidence="15" id="KW-0732">Signal</keyword>
<accession>A0AAD1UCP4</accession>
<gene>
    <name evidence="17" type="ORF">ECRASSUSDP1_LOCUS6172</name>
</gene>
<evidence type="ECO:0000256" key="14">
    <source>
        <dbReference type="SAM" id="Phobius"/>
    </source>
</evidence>
<keyword evidence="12" id="KW-0175">Coiled coil</keyword>
<dbReference type="Gene3D" id="3.30.40.10">
    <property type="entry name" value="Zinc/RING finger domain, C3HC4 (zinc finger)"/>
    <property type="match status" value="1"/>
</dbReference>
<evidence type="ECO:0000256" key="15">
    <source>
        <dbReference type="SAM" id="SignalP"/>
    </source>
</evidence>
<dbReference type="InterPro" id="IPR013083">
    <property type="entry name" value="Znf_RING/FYVE/PHD"/>
</dbReference>
<evidence type="ECO:0000256" key="5">
    <source>
        <dbReference type="ARBA" id="ARBA00022723"/>
    </source>
</evidence>
<evidence type="ECO:0000313" key="18">
    <source>
        <dbReference type="Proteomes" id="UP001295684"/>
    </source>
</evidence>
<dbReference type="PANTHER" id="PTHR45768:SF18">
    <property type="entry name" value="RING-H2 FINGER PROTEIN ATL47-RELATED"/>
    <property type="match status" value="1"/>
</dbReference>
<evidence type="ECO:0000256" key="1">
    <source>
        <dbReference type="ARBA" id="ARBA00004167"/>
    </source>
</evidence>
<keyword evidence="10 14" id="KW-0472">Membrane</keyword>
<feature type="region of interest" description="Disordered" evidence="13">
    <location>
        <begin position="392"/>
        <end position="455"/>
    </location>
</feature>
<dbReference type="Proteomes" id="UP001295684">
    <property type="component" value="Unassembled WGS sequence"/>
</dbReference>
<dbReference type="PANTHER" id="PTHR45768">
    <property type="entry name" value="E3 UBIQUITIN-PROTEIN LIGASE RNF13-LIKE"/>
    <property type="match status" value="1"/>
</dbReference>
<organism evidence="17 18">
    <name type="scientific">Euplotes crassus</name>
    <dbReference type="NCBI Taxonomy" id="5936"/>
    <lineage>
        <taxon>Eukaryota</taxon>
        <taxon>Sar</taxon>
        <taxon>Alveolata</taxon>
        <taxon>Ciliophora</taxon>
        <taxon>Intramacronucleata</taxon>
        <taxon>Spirotrichea</taxon>
        <taxon>Hypotrichia</taxon>
        <taxon>Euplotida</taxon>
        <taxon>Euplotidae</taxon>
        <taxon>Moneuplotes</taxon>
    </lineage>
</organism>
<evidence type="ECO:0000313" key="17">
    <source>
        <dbReference type="EMBL" id="CAI2364822.1"/>
    </source>
</evidence>
<reference evidence="17" key="1">
    <citation type="submission" date="2023-07" db="EMBL/GenBank/DDBJ databases">
        <authorList>
            <consortium name="AG Swart"/>
            <person name="Singh M."/>
            <person name="Singh A."/>
            <person name="Seah K."/>
            <person name="Emmerich C."/>
        </authorList>
    </citation>
    <scope>NUCLEOTIDE SEQUENCE</scope>
    <source>
        <strain evidence="17">DP1</strain>
    </source>
</reference>
<evidence type="ECO:0000256" key="8">
    <source>
        <dbReference type="ARBA" id="ARBA00022833"/>
    </source>
</evidence>
<comment type="pathway">
    <text evidence="2">Protein modification; protein ubiquitination.</text>
</comment>
<evidence type="ECO:0000256" key="11">
    <source>
        <dbReference type="PROSITE-ProRule" id="PRU00175"/>
    </source>
</evidence>
<keyword evidence="8" id="KW-0862">Zinc</keyword>
<keyword evidence="3" id="KW-0808">Transferase</keyword>
<evidence type="ECO:0000256" key="7">
    <source>
        <dbReference type="ARBA" id="ARBA00022786"/>
    </source>
</evidence>
<evidence type="ECO:0000256" key="2">
    <source>
        <dbReference type="ARBA" id="ARBA00004906"/>
    </source>
</evidence>
<keyword evidence="7" id="KW-0833">Ubl conjugation pathway</keyword>
<dbReference type="AlphaFoldDB" id="A0AAD1UCP4"/>
<dbReference type="SUPFAM" id="SSF57850">
    <property type="entry name" value="RING/U-box"/>
    <property type="match status" value="1"/>
</dbReference>
<evidence type="ECO:0000256" key="3">
    <source>
        <dbReference type="ARBA" id="ARBA00022679"/>
    </source>
</evidence>
<dbReference type="GO" id="GO:0016740">
    <property type="term" value="F:transferase activity"/>
    <property type="evidence" value="ECO:0007669"/>
    <property type="project" value="UniProtKB-KW"/>
</dbReference>
<feature type="signal peptide" evidence="15">
    <location>
        <begin position="1"/>
        <end position="20"/>
    </location>
</feature>
<feature type="coiled-coil region" evidence="12">
    <location>
        <begin position="347"/>
        <end position="374"/>
    </location>
</feature>
<evidence type="ECO:0000256" key="12">
    <source>
        <dbReference type="SAM" id="Coils"/>
    </source>
</evidence>
<dbReference type="GO" id="GO:0016020">
    <property type="term" value="C:membrane"/>
    <property type="evidence" value="ECO:0007669"/>
    <property type="project" value="UniProtKB-SubCell"/>
</dbReference>
<protein>
    <recommendedName>
        <fullName evidence="16">RING-type domain-containing protein</fullName>
    </recommendedName>
</protein>
<evidence type="ECO:0000256" key="4">
    <source>
        <dbReference type="ARBA" id="ARBA00022692"/>
    </source>
</evidence>
<sequence>MKLLVAFCFTVLFAVEKCQGQIMVYNENGFLARSRPPKVHRQLSACNTFTNCTSCMKEDLCLWSSGVCSPYASSEKTMSQYATCKTEALSGNYCHGYFGETKNFPSSKITLRHKESGGSIEPGIYCDWKFDTHRKYVYKVTIQKSNNNSQEFLIILRGSKGESLTFKDEDFNNTSSSFTFYNAVTIEVETMQKIGGVVSVYDITLEEYDNKTSTALLGLLTILLSVCICLIICTCFITMLKACFKVKEHNRRVRNLQHMNNIRQQEHESRAKKLLEENPPLMYKNINVKFEQTQCVICIEDFKVEDNEKVRIMPECNHVFHSECIEQWFNNRSNDELLCPLCNIKVLTKYELKEKLEKERIQKEKEKAEQLKNSESFVVGSGIRQMQEEIRKGPSMDSGILPPINSSRDQPNFEEEKENSNELSISKNSLPRPEMPMGKIPSMQMELSSNPFFKQ</sequence>
<proteinExistence type="predicted"/>
<feature type="chain" id="PRO_5042108743" description="RING-type domain-containing protein" evidence="15">
    <location>
        <begin position="21"/>
        <end position="455"/>
    </location>
</feature>
<evidence type="ECO:0000256" key="6">
    <source>
        <dbReference type="ARBA" id="ARBA00022771"/>
    </source>
</evidence>
<keyword evidence="5" id="KW-0479">Metal-binding</keyword>
<keyword evidence="9 14" id="KW-1133">Transmembrane helix</keyword>
<feature type="domain" description="RING-type" evidence="16">
    <location>
        <begin position="295"/>
        <end position="343"/>
    </location>
</feature>
<comment type="subcellular location">
    <subcellularLocation>
        <location evidence="1">Membrane</location>
        <topology evidence="1">Single-pass membrane protein</topology>
    </subcellularLocation>
</comment>
<keyword evidence="6 11" id="KW-0863">Zinc-finger</keyword>
<dbReference type="Pfam" id="PF13639">
    <property type="entry name" value="zf-RING_2"/>
    <property type="match status" value="1"/>
</dbReference>
<feature type="compositionally biased region" description="Polar residues" evidence="13">
    <location>
        <begin position="445"/>
        <end position="455"/>
    </location>
</feature>
<name>A0AAD1UCP4_EUPCR</name>
<dbReference type="SMART" id="SM00184">
    <property type="entry name" value="RING"/>
    <property type="match status" value="1"/>
</dbReference>
<evidence type="ECO:0000259" key="16">
    <source>
        <dbReference type="PROSITE" id="PS50089"/>
    </source>
</evidence>